<keyword evidence="2" id="KW-1133">Transmembrane helix</keyword>
<feature type="compositionally biased region" description="Polar residues" evidence="1">
    <location>
        <begin position="343"/>
        <end position="355"/>
    </location>
</feature>
<feature type="transmembrane region" description="Helical" evidence="2">
    <location>
        <begin position="186"/>
        <end position="206"/>
    </location>
</feature>
<keyword evidence="2" id="KW-0472">Membrane</keyword>
<feature type="transmembrane region" description="Helical" evidence="2">
    <location>
        <begin position="120"/>
        <end position="142"/>
    </location>
</feature>
<evidence type="ECO:0000313" key="3">
    <source>
        <dbReference type="EMBL" id="CAE0372662.1"/>
    </source>
</evidence>
<gene>
    <name evidence="3" type="ORF">ALAG00032_LOCUS13447</name>
</gene>
<name>A0A7S3NNZ5_9STRA</name>
<keyword evidence="2" id="KW-0812">Transmembrane</keyword>
<feature type="transmembrane region" description="Helical" evidence="2">
    <location>
        <begin position="12"/>
        <end position="34"/>
    </location>
</feature>
<proteinExistence type="predicted"/>
<evidence type="ECO:0000256" key="1">
    <source>
        <dbReference type="SAM" id="MobiDB-lite"/>
    </source>
</evidence>
<organism evidence="3">
    <name type="scientific">Aureoumbra lagunensis</name>
    <dbReference type="NCBI Taxonomy" id="44058"/>
    <lineage>
        <taxon>Eukaryota</taxon>
        <taxon>Sar</taxon>
        <taxon>Stramenopiles</taxon>
        <taxon>Ochrophyta</taxon>
        <taxon>Pelagophyceae</taxon>
        <taxon>Pelagomonadales</taxon>
        <taxon>Aureoumbra</taxon>
    </lineage>
</organism>
<sequence length="473" mass="51030">MNAGVLQKLALHLLSVGILALSVSMIVLALLTAFEPKSSENKVKTIFALFFAAKANFDLVLLQRAVLLYRGVKRPMGMIGYVIIVLVSSAVACSFALISARVRHWLFSEPPSNTLNDAQSLIMSATVIIDVGVVVTAVKLYITPIEDAVHVARAAGLRAEAARFREVLTRHLALCALAVISSCWTWSALVFVPVPAICLCIFFAWWHNLRSRGSRLDALDAIAALVLRDSWAMGQVDATPRTPGLSAVNNKYITIRDLCGILLAAILGLAIPIAIARYVYYRSLLARAPFVVWDTANHAILVVLFLRKFGQKKSPLPTVRDITPSRNNSISEDGVAMPGRGPSSASDNASDNKGTITRPGEDGTVTVPKLPIITEESSISTNSTIHQSNDVSSPIVSPPLELSGTVPENNRKVQVSPPLYPRQINFAAAANDEDIREATKQTNFLSGKTNKDTVVELPGLARSIECSSSTDIV</sequence>
<feature type="transmembrane region" description="Helical" evidence="2">
    <location>
        <begin position="258"/>
        <end position="280"/>
    </location>
</feature>
<reference evidence="3" key="1">
    <citation type="submission" date="2021-01" db="EMBL/GenBank/DDBJ databases">
        <authorList>
            <person name="Corre E."/>
            <person name="Pelletier E."/>
            <person name="Niang G."/>
            <person name="Scheremetjew M."/>
            <person name="Finn R."/>
            <person name="Kale V."/>
            <person name="Holt S."/>
            <person name="Cochrane G."/>
            <person name="Meng A."/>
            <person name="Brown T."/>
            <person name="Cohen L."/>
        </authorList>
    </citation>
    <scope>NUCLEOTIDE SEQUENCE</scope>
    <source>
        <strain evidence="3">CCMP1510</strain>
    </source>
</reference>
<protein>
    <submittedName>
        <fullName evidence="3">Uncharacterized protein</fullName>
    </submittedName>
</protein>
<evidence type="ECO:0000256" key="2">
    <source>
        <dbReference type="SAM" id="Phobius"/>
    </source>
</evidence>
<feature type="transmembrane region" description="Helical" evidence="2">
    <location>
        <begin position="46"/>
        <end position="67"/>
    </location>
</feature>
<feature type="region of interest" description="Disordered" evidence="1">
    <location>
        <begin position="317"/>
        <end position="366"/>
    </location>
</feature>
<accession>A0A7S3NNZ5</accession>
<dbReference type="AlphaFoldDB" id="A0A7S3NNZ5"/>
<feature type="transmembrane region" description="Helical" evidence="2">
    <location>
        <begin position="79"/>
        <end position="100"/>
    </location>
</feature>
<dbReference type="EMBL" id="HBIJ01020600">
    <property type="protein sequence ID" value="CAE0372662.1"/>
    <property type="molecule type" value="Transcribed_RNA"/>
</dbReference>